<feature type="transmembrane region" description="Helical" evidence="1">
    <location>
        <begin position="29"/>
        <end position="53"/>
    </location>
</feature>
<comment type="caution">
    <text evidence="2">The sequence shown here is derived from an EMBL/GenBank/DDBJ whole genome shotgun (WGS) entry which is preliminary data.</text>
</comment>
<proteinExistence type="predicted"/>
<gene>
    <name evidence="2" type="ORF">ACFQE6_16660</name>
</gene>
<name>A0ABD5SN05_9EURY</name>
<evidence type="ECO:0000313" key="3">
    <source>
        <dbReference type="Proteomes" id="UP001596383"/>
    </source>
</evidence>
<protein>
    <submittedName>
        <fullName evidence="2">Uncharacterized protein</fullName>
    </submittedName>
</protein>
<keyword evidence="1" id="KW-1133">Transmembrane helix</keyword>
<evidence type="ECO:0000256" key="1">
    <source>
        <dbReference type="SAM" id="Phobius"/>
    </source>
</evidence>
<dbReference type="RefSeq" id="WP_273739516.1">
    <property type="nucleotide sequence ID" value="NZ_JAQIVI010000267.1"/>
</dbReference>
<evidence type="ECO:0000313" key="2">
    <source>
        <dbReference type="EMBL" id="MFC6766561.1"/>
    </source>
</evidence>
<organism evidence="2 3">
    <name type="scientific">Natrinema soli</name>
    <dbReference type="NCBI Taxonomy" id="1930624"/>
    <lineage>
        <taxon>Archaea</taxon>
        <taxon>Methanobacteriati</taxon>
        <taxon>Methanobacteriota</taxon>
        <taxon>Stenosarchaea group</taxon>
        <taxon>Halobacteria</taxon>
        <taxon>Halobacteriales</taxon>
        <taxon>Natrialbaceae</taxon>
        <taxon>Natrinema</taxon>
    </lineage>
</organism>
<accession>A0ABD5SN05</accession>
<dbReference type="EMBL" id="JBHSWV010000267">
    <property type="protein sequence ID" value="MFC6766561.1"/>
    <property type="molecule type" value="Genomic_DNA"/>
</dbReference>
<keyword evidence="1" id="KW-0472">Membrane</keyword>
<keyword evidence="1" id="KW-0812">Transmembrane</keyword>
<dbReference type="AlphaFoldDB" id="A0ABD5SN05"/>
<sequence>MQQPRHRRPLPAPVDDAAATLVTTADLRVALLALAAVAVGTGLFAVVLVTWAFRG</sequence>
<keyword evidence="3" id="KW-1185">Reference proteome</keyword>
<dbReference type="Proteomes" id="UP001596383">
    <property type="component" value="Unassembled WGS sequence"/>
</dbReference>
<reference evidence="2 3" key="1">
    <citation type="journal article" date="2019" name="Int. J. Syst. Evol. Microbiol.">
        <title>The Global Catalogue of Microorganisms (GCM) 10K type strain sequencing project: providing services to taxonomists for standard genome sequencing and annotation.</title>
        <authorList>
            <consortium name="The Broad Institute Genomics Platform"/>
            <consortium name="The Broad Institute Genome Sequencing Center for Infectious Disease"/>
            <person name="Wu L."/>
            <person name="Ma J."/>
        </authorList>
    </citation>
    <scope>NUCLEOTIDE SEQUENCE [LARGE SCALE GENOMIC DNA]</scope>
    <source>
        <strain evidence="2 3">LMG 29247</strain>
    </source>
</reference>